<dbReference type="PANTHER" id="PTHR42693">
    <property type="entry name" value="ARYLSULFATASE FAMILY MEMBER"/>
    <property type="match status" value="1"/>
</dbReference>
<gene>
    <name evidence="3" type="ORF">Nlim_1995</name>
</gene>
<dbReference type="InterPro" id="IPR050738">
    <property type="entry name" value="Sulfatase"/>
</dbReference>
<organism evidence="3">
    <name type="scientific">Candidatus Nitrosarchaeum limnium SFB1</name>
    <dbReference type="NCBI Taxonomy" id="886738"/>
    <lineage>
        <taxon>Archaea</taxon>
        <taxon>Nitrososphaerota</taxon>
        <taxon>Nitrososphaeria</taxon>
        <taxon>Nitrosopumilales</taxon>
        <taxon>Nitrosopumilaceae</taxon>
        <taxon>Nitrosarchaeum</taxon>
    </lineage>
</organism>
<name>F3KMV5_9ARCH</name>
<dbReference type="PANTHER" id="PTHR42693:SF33">
    <property type="entry name" value="ARYLSULFATASE"/>
    <property type="match status" value="1"/>
</dbReference>
<dbReference type="EMBL" id="AEGP01000066">
    <property type="protein sequence ID" value="EGG41188.1"/>
    <property type="molecule type" value="Genomic_DNA"/>
</dbReference>
<dbReference type="InterPro" id="IPR017850">
    <property type="entry name" value="Alkaline_phosphatase_core_sf"/>
</dbReference>
<proteinExistence type="inferred from homology"/>
<dbReference type="Proteomes" id="UP000004348">
    <property type="component" value="Chromosome"/>
</dbReference>
<dbReference type="HOGENOM" id="CLU_050480_0_0_2"/>
<dbReference type="InterPro" id="IPR000917">
    <property type="entry name" value="Sulfatase_N"/>
</dbReference>
<dbReference type="Pfam" id="PF00884">
    <property type="entry name" value="Sulfatase"/>
    <property type="match status" value="1"/>
</dbReference>
<comment type="similarity">
    <text evidence="1">Belongs to the sulfatase family.</text>
</comment>
<dbReference type="Gene3D" id="3.30.1120.10">
    <property type="match status" value="1"/>
</dbReference>
<reference evidence="3" key="1">
    <citation type="journal article" date="2011" name="PLoS ONE">
        <title>Genome of a low-salinity ammonia-oxidizing archaeon determined by single-cell and metagenomic analysis.</title>
        <authorList>
            <person name="Blainey P.C."/>
            <person name="Mosier A.C."/>
            <person name="Potanina A."/>
            <person name="Francis C.A."/>
            <person name="Quake S.R."/>
        </authorList>
    </citation>
    <scope>NUCLEOTIDE SEQUENCE [LARGE SCALE GENOMIC DNA]</scope>
    <source>
        <strain evidence="3">SFB1</strain>
    </source>
</reference>
<dbReference type="SUPFAM" id="SSF53649">
    <property type="entry name" value="Alkaline phosphatase-like"/>
    <property type="match status" value="1"/>
</dbReference>
<evidence type="ECO:0000259" key="2">
    <source>
        <dbReference type="Pfam" id="PF00884"/>
    </source>
</evidence>
<dbReference type="AlphaFoldDB" id="F3KMV5"/>
<dbReference type="STRING" id="886738.Nlim_1995"/>
<evidence type="ECO:0000313" key="3">
    <source>
        <dbReference type="EMBL" id="EGG41188.1"/>
    </source>
</evidence>
<dbReference type="Gene3D" id="3.40.720.10">
    <property type="entry name" value="Alkaline Phosphatase, subunit A"/>
    <property type="match status" value="1"/>
</dbReference>
<comment type="caution">
    <text evidence="3">The sequence shown here is derived from an EMBL/GenBank/DDBJ whole genome shotgun (WGS) entry which is preliminary data.</text>
</comment>
<feature type="domain" description="Sulfatase N-terminal" evidence="2">
    <location>
        <begin position="3"/>
        <end position="318"/>
    </location>
</feature>
<protein>
    <submittedName>
        <fullName evidence="3">Sulfatase</fullName>
    </submittedName>
</protein>
<dbReference type="GO" id="GO:0004065">
    <property type="term" value="F:arylsulfatase activity"/>
    <property type="evidence" value="ECO:0007669"/>
    <property type="project" value="TreeGrafter"/>
</dbReference>
<evidence type="ECO:0000256" key="1">
    <source>
        <dbReference type="ARBA" id="ARBA00008779"/>
    </source>
</evidence>
<sequence>MSSNILFIIIDSLRADKFYGENKSTITPNIDKMIKNGTYFSETISSADVTGICLGNVFTGMFSQKTGITQRKFNSNIKTLFDILKENNYHIYGIVPDLTWFNQLTEKFDETYRYYAANRIQDGLADKIGKQILDRLNSTTTIEPWIYYIHLEDLHEKIIVPAKYDKEEYGITKYERMISYIDEWIGKIYSQCDLEKTLIVITSDHGDYIPVVDHLGQIPRIQSFMKKGKDFFPMLEPLGLKLFILIRNIAKNFQQRKLKKQLSSEQIRTLNARGKKTLQDETLKVPLLMMGNRIPSKIFNNLISGIDLFPTILSYVGIKINDKNIDGRDLNVLMNGGELKEIPIFIQTGDTQEHKESLVIGIRTSKFKYYRARKNPKQDVNLYNLENDPLEKNNIANLFPEVIKSMEVILERYEKQHIIVETKDDDKTKEIEEELKRMGYV</sequence>
<accession>F3KMV5</accession>